<evidence type="ECO:0000313" key="2">
    <source>
        <dbReference type="Proteomes" id="UP000484858"/>
    </source>
</evidence>
<accession>A0A829X595</accession>
<gene>
    <name evidence="1" type="ORF">NBRC3293_2504</name>
</gene>
<sequence length="91" mass="9558">MADFVVFYPAHKNGTSEPLLLPISEIGPAFPVMSNGDMRGIGSWLQVAEYISPSGKLLVHGAPLEIAEAIASDGRVAALTPKEQPADEVVA</sequence>
<evidence type="ECO:0000313" key="1">
    <source>
        <dbReference type="EMBL" id="GEM18007.1"/>
    </source>
</evidence>
<dbReference type="Proteomes" id="UP000484858">
    <property type="component" value="Unassembled WGS sequence"/>
</dbReference>
<reference evidence="1 2" key="1">
    <citation type="submission" date="2013-04" db="EMBL/GenBank/DDBJ databases">
        <title>Gluconobacter oxydans NBRC 3293 whole genome sequence.</title>
        <authorList>
            <person name="Matsutani M."/>
            <person name="Yakushi T."/>
            <person name="Matsushita K."/>
        </authorList>
    </citation>
    <scope>NUCLEOTIDE SEQUENCE [LARGE SCALE GENOMIC DNA]</scope>
    <source>
        <strain evidence="1 2">NBRC 3293</strain>
    </source>
</reference>
<name>A0A829X595_GLUOY</name>
<organism evidence="1 2">
    <name type="scientific">Gluconobacter oxydans NBRC 3293</name>
    <dbReference type="NCBI Taxonomy" id="1315969"/>
    <lineage>
        <taxon>Bacteria</taxon>
        <taxon>Pseudomonadati</taxon>
        <taxon>Pseudomonadota</taxon>
        <taxon>Alphaproteobacteria</taxon>
        <taxon>Acetobacterales</taxon>
        <taxon>Acetobacteraceae</taxon>
        <taxon>Gluconobacter</taxon>
    </lineage>
</organism>
<dbReference type="EMBL" id="BARJ01000012">
    <property type="protein sequence ID" value="GEM18007.1"/>
    <property type="molecule type" value="Genomic_DNA"/>
</dbReference>
<dbReference type="AlphaFoldDB" id="A0A829X595"/>
<protein>
    <submittedName>
        <fullName evidence="1">Uncharacterized protein</fullName>
    </submittedName>
</protein>
<proteinExistence type="predicted"/>
<comment type="caution">
    <text evidence="1">The sequence shown here is derived from an EMBL/GenBank/DDBJ whole genome shotgun (WGS) entry which is preliminary data.</text>
</comment>